<gene>
    <name evidence="2" type="ORF">TSPGSL018_26198</name>
</gene>
<proteinExistence type="predicted"/>
<feature type="compositionally biased region" description="Low complexity" evidence="1">
    <location>
        <begin position="35"/>
        <end position="45"/>
    </location>
</feature>
<organism evidence="2">
    <name type="scientific">Tetraselmis sp. GSL018</name>
    <dbReference type="NCBI Taxonomy" id="582737"/>
    <lineage>
        <taxon>Eukaryota</taxon>
        <taxon>Viridiplantae</taxon>
        <taxon>Chlorophyta</taxon>
        <taxon>core chlorophytes</taxon>
        <taxon>Chlorodendrophyceae</taxon>
        <taxon>Chlorodendrales</taxon>
        <taxon>Chlorodendraceae</taxon>
        <taxon>Tetraselmis</taxon>
    </lineage>
</organism>
<feature type="region of interest" description="Disordered" evidence="1">
    <location>
        <begin position="1"/>
        <end position="96"/>
    </location>
</feature>
<evidence type="ECO:0000313" key="2">
    <source>
        <dbReference type="EMBL" id="JAC74351.1"/>
    </source>
</evidence>
<name>A0A061RUU7_9CHLO</name>
<dbReference type="EMBL" id="GBEZ01011434">
    <property type="protein sequence ID" value="JAC74351.1"/>
    <property type="molecule type" value="Transcribed_RNA"/>
</dbReference>
<dbReference type="AlphaFoldDB" id="A0A061RUU7"/>
<reference evidence="2" key="1">
    <citation type="submission" date="2014-05" db="EMBL/GenBank/DDBJ databases">
        <title>The transcriptome of the halophilic microalga Tetraselmis sp. GSL018 isolated from the Great Salt Lake, Utah.</title>
        <authorList>
            <person name="Jinkerson R.E."/>
            <person name="D'Adamo S."/>
            <person name="Posewitz M.C."/>
        </authorList>
    </citation>
    <scope>NUCLEOTIDE SEQUENCE</scope>
    <source>
        <strain evidence="2">GSL018</strain>
    </source>
</reference>
<accession>A0A061RUU7</accession>
<evidence type="ECO:0000256" key="1">
    <source>
        <dbReference type="SAM" id="MobiDB-lite"/>
    </source>
</evidence>
<protein>
    <submittedName>
        <fullName evidence="2">Uncharacterized protein</fullName>
    </submittedName>
</protein>
<sequence length="96" mass="9634">MRSQAGGSRWLTARMLPKLGTGREELPGGEGGELPRGCAVPPGAAREGEAGRGPAGGREPAGSRDAGAGAAMTSLTAERPPSSEGRIEGCIGQDYD</sequence>